<dbReference type="Proteomes" id="UP000789860">
    <property type="component" value="Unassembled WGS sequence"/>
</dbReference>
<evidence type="ECO:0000313" key="2">
    <source>
        <dbReference type="Proteomes" id="UP000789860"/>
    </source>
</evidence>
<accession>A0ACA9K679</accession>
<evidence type="ECO:0000313" key="1">
    <source>
        <dbReference type="EMBL" id="CAG8454616.1"/>
    </source>
</evidence>
<keyword evidence="2" id="KW-1185">Reference proteome</keyword>
<proteinExistence type="predicted"/>
<gene>
    <name evidence="1" type="ORF">SCALOS_LOCUS1345</name>
</gene>
<dbReference type="EMBL" id="CAJVPM010000910">
    <property type="protein sequence ID" value="CAG8454616.1"/>
    <property type="molecule type" value="Genomic_DNA"/>
</dbReference>
<reference evidence="1" key="1">
    <citation type="submission" date="2021-06" db="EMBL/GenBank/DDBJ databases">
        <authorList>
            <person name="Kallberg Y."/>
            <person name="Tangrot J."/>
            <person name="Rosling A."/>
        </authorList>
    </citation>
    <scope>NUCLEOTIDE SEQUENCE</scope>
    <source>
        <strain evidence="1">AU212A</strain>
    </source>
</reference>
<organism evidence="1 2">
    <name type="scientific">Scutellospora calospora</name>
    <dbReference type="NCBI Taxonomy" id="85575"/>
    <lineage>
        <taxon>Eukaryota</taxon>
        <taxon>Fungi</taxon>
        <taxon>Fungi incertae sedis</taxon>
        <taxon>Mucoromycota</taxon>
        <taxon>Glomeromycotina</taxon>
        <taxon>Glomeromycetes</taxon>
        <taxon>Diversisporales</taxon>
        <taxon>Gigasporaceae</taxon>
        <taxon>Scutellospora</taxon>
    </lineage>
</organism>
<comment type="caution">
    <text evidence="1">The sequence shown here is derived from an EMBL/GenBank/DDBJ whole genome shotgun (WGS) entry which is preliminary data.</text>
</comment>
<protein>
    <submittedName>
        <fullName evidence="1">4561_t:CDS:1</fullName>
    </submittedName>
</protein>
<name>A0ACA9K679_9GLOM</name>
<sequence length="80" mass="9240">MYQNLSYKISLQSTNSKEENSTLLTETIIEEKNSLKQNCFIVKAKDNNSDSDQETNTFFFDLESFKPEKAATSELRTFSQ</sequence>